<feature type="region of interest" description="Disordered" evidence="1">
    <location>
        <begin position="1"/>
        <end position="65"/>
    </location>
</feature>
<evidence type="ECO:0000313" key="3">
    <source>
        <dbReference type="EMBL" id="KXI27479.1"/>
    </source>
</evidence>
<feature type="transmembrane region" description="Helical" evidence="2">
    <location>
        <begin position="82"/>
        <end position="99"/>
    </location>
</feature>
<proteinExistence type="predicted"/>
<comment type="caution">
    <text evidence="3">The sequence shown here is derived from an EMBL/GenBank/DDBJ whole genome shotgun (WGS) entry which is preliminary data.</text>
</comment>
<organism evidence="3 4">
    <name type="scientific">Paraglaciecola hydrolytica</name>
    <dbReference type="NCBI Taxonomy" id="1799789"/>
    <lineage>
        <taxon>Bacteria</taxon>
        <taxon>Pseudomonadati</taxon>
        <taxon>Pseudomonadota</taxon>
        <taxon>Gammaproteobacteria</taxon>
        <taxon>Alteromonadales</taxon>
        <taxon>Alteromonadaceae</taxon>
        <taxon>Paraglaciecola</taxon>
    </lineage>
</organism>
<accession>A0A148KMJ6</accession>
<dbReference type="AlphaFoldDB" id="A0A148KMJ6"/>
<evidence type="ECO:0000256" key="2">
    <source>
        <dbReference type="SAM" id="Phobius"/>
    </source>
</evidence>
<reference evidence="4" key="1">
    <citation type="submission" date="2016-02" db="EMBL/GenBank/DDBJ databases">
        <authorList>
            <person name="Schultz-Johansen M."/>
            <person name="Glaring M.A."/>
            <person name="Bech P.K."/>
            <person name="Stougaard P."/>
        </authorList>
    </citation>
    <scope>NUCLEOTIDE SEQUENCE [LARGE SCALE GENOMIC DNA]</scope>
    <source>
        <strain evidence="4">S66</strain>
    </source>
</reference>
<feature type="compositionally biased region" description="Low complexity" evidence="1">
    <location>
        <begin position="1"/>
        <end position="15"/>
    </location>
</feature>
<dbReference type="Proteomes" id="UP000070299">
    <property type="component" value="Unassembled WGS sequence"/>
</dbReference>
<dbReference type="EMBL" id="LSNE01000011">
    <property type="protein sequence ID" value="KXI27479.1"/>
    <property type="molecule type" value="Genomic_DNA"/>
</dbReference>
<evidence type="ECO:0000313" key="4">
    <source>
        <dbReference type="Proteomes" id="UP000070299"/>
    </source>
</evidence>
<keyword evidence="2" id="KW-1133">Transmembrane helix</keyword>
<sequence length="102" mass="10624">MATATANTQNQAANNSGSPVTNKASAALHKTVDTLAEKAAGTEEKLRESASHSAESIAAQQKAIQDKWQNSKARNYATENPLATAGIAFAAGVLLTTLLRRS</sequence>
<keyword evidence="4" id="KW-1185">Reference proteome</keyword>
<keyword evidence="2" id="KW-0812">Transmembrane</keyword>
<dbReference type="OrthoDB" id="5771927at2"/>
<name>A0A148KMJ6_9ALTE</name>
<evidence type="ECO:0008006" key="5">
    <source>
        <dbReference type="Google" id="ProtNLM"/>
    </source>
</evidence>
<feature type="compositionally biased region" description="Basic and acidic residues" evidence="1">
    <location>
        <begin position="30"/>
        <end position="50"/>
    </location>
</feature>
<gene>
    <name evidence="3" type="ORF">AX660_22480</name>
</gene>
<evidence type="ECO:0000256" key="1">
    <source>
        <dbReference type="SAM" id="MobiDB-lite"/>
    </source>
</evidence>
<dbReference type="STRING" id="1799789.AX660_22480"/>
<dbReference type="RefSeq" id="WP_068381034.1">
    <property type="nucleotide sequence ID" value="NZ_LSNE01000011.1"/>
</dbReference>
<keyword evidence="2" id="KW-0472">Membrane</keyword>
<protein>
    <recommendedName>
        <fullName evidence="5">DUF883 domain-containing protein</fullName>
    </recommendedName>
</protein>